<proteinExistence type="predicted"/>
<accession>A0AAW5ECV0</accession>
<dbReference type="PANTHER" id="PTHR32063:SF13">
    <property type="entry name" value="MULTIDRUG EFFLUX PUMP SUBUNIT ACRB-RELATED"/>
    <property type="match status" value="1"/>
</dbReference>
<evidence type="ECO:0000313" key="2">
    <source>
        <dbReference type="Proteomes" id="UP001199644"/>
    </source>
</evidence>
<name>A0AAW5ECV0_CAMJU</name>
<feature type="non-terminal residue" evidence="1">
    <location>
        <position position="1"/>
    </location>
</feature>
<sequence length="129" mass="13447">DAQTIASTVASPIEDAINGADNMIYMDSTSSSSGTMSLTVYFDIGTDPDQATIDVNNRISAATAKMPDAVKKLGVTVRKTSSATLAAISMYSSDGSMSAVDVYNYITLNVLDELKRVPGVGDANAIGNR</sequence>
<dbReference type="GO" id="GO:0042910">
    <property type="term" value="F:xenobiotic transmembrane transporter activity"/>
    <property type="evidence" value="ECO:0007669"/>
    <property type="project" value="TreeGrafter"/>
</dbReference>
<comment type="caution">
    <text evidence="1">The sequence shown here is derived from an EMBL/GenBank/DDBJ whole genome shotgun (WGS) entry which is preliminary data.</text>
</comment>
<dbReference type="SUPFAM" id="SSF82693">
    <property type="entry name" value="Multidrug efflux transporter AcrB pore domain, PN1, PN2, PC1 and PC2 subdomains"/>
    <property type="match status" value="2"/>
</dbReference>
<dbReference type="Pfam" id="PF00873">
    <property type="entry name" value="ACR_tran"/>
    <property type="match status" value="1"/>
</dbReference>
<dbReference type="GO" id="GO:0005886">
    <property type="term" value="C:plasma membrane"/>
    <property type="evidence" value="ECO:0007669"/>
    <property type="project" value="TreeGrafter"/>
</dbReference>
<dbReference type="AlphaFoldDB" id="A0AAW5ECV0"/>
<dbReference type="Gene3D" id="3.30.70.1320">
    <property type="entry name" value="Multidrug efflux transporter AcrB pore domain like"/>
    <property type="match status" value="1"/>
</dbReference>
<protein>
    <submittedName>
        <fullName evidence="1">Efflux RND transporter permease subunit</fullName>
    </submittedName>
</protein>
<dbReference type="Gene3D" id="3.30.70.1430">
    <property type="entry name" value="Multidrug efflux transporter AcrB pore domain"/>
    <property type="match status" value="1"/>
</dbReference>
<dbReference type="InterPro" id="IPR001036">
    <property type="entry name" value="Acrflvin-R"/>
</dbReference>
<feature type="non-terminal residue" evidence="1">
    <location>
        <position position="129"/>
    </location>
</feature>
<evidence type="ECO:0000313" key="1">
    <source>
        <dbReference type="EMBL" id="MCH3853189.1"/>
    </source>
</evidence>
<organism evidence="1 2">
    <name type="scientific">Campylobacter jejuni</name>
    <dbReference type="NCBI Taxonomy" id="197"/>
    <lineage>
        <taxon>Bacteria</taxon>
        <taxon>Pseudomonadati</taxon>
        <taxon>Campylobacterota</taxon>
        <taxon>Epsilonproteobacteria</taxon>
        <taxon>Campylobacterales</taxon>
        <taxon>Campylobacteraceae</taxon>
        <taxon>Campylobacter</taxon>
    </lineage>
</organism>
<reference evidence="1" key="1">
    <citation type="submission" date="2021-12" db="EMBL/GenBank/DDBJ databases">
        <title>Prevalence of phenicol resistance gene fexA in Campylobacter isolated from poultry supply chain.</title>
        <authorList>
            <person name="Tang B."/>
            <person name="Zheng X."/>
            <person name="Lin J."/>
            <person name="Lin R."/>
            <person name="Yang H."/>
            <person name="Shen Z."/>
            <person name="Xia F."/>
        </authorList>
    </citation>
    <scope>NUCLEOTIDE SEQUENCE</scope>
    <source>
        <strain evidence="1">CJHN2011004</strain>
    </source>
</reference>
<dbReference type="Proteomes" id="UP001199644">
    <property type="component" value="Unassembled WGS sequence"/>
</dbReference>
<gene>
    <name evidence="1" type="ORF">LZC39_13935</name>
</gene>
<dbReference type="EMBL" id="JAJUOL010000743">
    <property type="protein sequence ID" value="MCH3853189.1"/>
    <property type="molecule type" value="Genomic_DNA"/>
</dbReference>
<dbReference type="PANTHER" id="PTHR32063">
    <property type="match status" value="1"/>
</dbReference>
<dbReference type="RefSeq" id="WP_240381819.1">
    <property type="nucleotide sequence ID" value="NZ_JAJUOL010000743.1"/>
</dbReference>